<evidence type="ECO:0000256" key="1">
    <source>
        <dbReference type="PROSITE-ProRule" id="PRU00339"/>
    </source>
</evidence>
<evidence type="ECO:0000313" key="3">
    <source>
        <dbReference type="Proteomes" id="UP000575068"/>
    </source>
</evidence>
<organism evidence="2 3">
    <name type="scientific">Rhizorhapis suberifaciens</name>
    <name type="common">corky root of lettuce</name>
    <dbReference type="NCBI Taxonomy" id="13656"/>
    <lineage>
        <taxon>Bacteria</taxon>
        <taxon>Pseudomonadati</taxon>
        <taxon>Pseudomonadota</taxon>
        <taxon>Alphaproteobacteria</taxon>
        <taxon>Sphingomonadales</taxon>
        <taxon>Sphingomonadaceae</taxon>
        <taxon>Rhizorhapis</taxon>
    </lineage>
</organism>
<dbReference type="InterPro" id="IPR011990">
    <property type="entry name" value="TPR-like_helical_dom_sf"/>
</dbReference>
<dbReference type="Pfam" id="PF13374">
    <property type="entry name" value="TPR_10"/>
    <property type="match status" value="1"/>
</dbReference>
<protein>
    <submittedName>
        <fullName evidence="2">Flp pilus assembly protein TadD</fullName>
    </submittedName>
</protein>
<feature type="repeat" description="TPR" evidence="1">
    <location>
        <begin position="138"/>
        <end position="171"/>
    </location>
</feature>
<keyword evidence="1" id="KW-0802">TPR repeat</keyword>
<dbReference type="AlphaFoldDB" id="A0A840HUE7"/>
<comment type="caution">
    <text evidence="2">The sequence shown here is derived from an EMBL/GenBank/DDBJ whole genome shotgun (WGS) entry which is preliminary data.</text>
</comment>
<keyword evidence="3" id="KW-1185">Reference proteome</keyword>
<dbReference type="PROSITE" id="PS50005">
    <property type="entry name" value="TPR"/>
    <property type="match status" value="1"/>
</dbReference>
<dbReference type="RefSeq" id="WP_184475035.1">
    <property type="nucleotide sequence ID" value="NZ_JACHOV010000005.1"/>
</dbReference>
<dbReference type="SUPFAM" id="SSF48452">
    <property type="entry name" value="TPR-like"/>
    <property type="match status" value="1"/>
</dbReference>
<dbReference type="InterPro" id="IPR019734">
    <property type="entry name" value="TPR_rpt"/>
</dbReference>
<name>A0A840HUE7_9SPHN</name>
<accession>A0A840HUE7</accession>
<dbReference type="Proteomes" id="UP000575068">
    <property type="component" value="Unassembled WGS sequence"/>
</dbReference>
<evidence type="ECO:0000313" key="2">
    <source>
        <dbReference type="EMBL" id="MBB4641219.1"/>
    </source>
</evidence>
<reference evidence="2 3" key="1">
    <citation type="submission" date="2020-08" db="EMBL/GenBank/DDBJ databases">
        <title>Genomic Encyclopedia of Type Strains, Phase IV (KMG-IV): sequencing the most valuable type-strain genomes for metagenomic binning, comparative biology and taxonomic classification.</title>
        <authorList>
            <person name="Goeker M."/>
        </authorList>
    </citation>
    <scope>NUCLEOTIDE SEQUENCE [LARGE SCALE GENOMIC DNA]</scope>
    <source>
        <strain evidence="2 3">DSM 7465</strain>
    </source>
</reference>
<gene>
    <name evidence="2" type="ORF">HNQ99_001524</name>
</gene>
<dbReference type="SMART" id="SM00028">
    <property type="entry name" value="TPR"/>
    <property type="match status" value="4"/>
</dbReference>
<dbReference type="Gene3D" id="1.25.40.10">
    <property type="entry name" value="Tetratricopeptide repeat domain"/>
    <property type="match status" value="2"/>
</dbReference>
<dbReference type="EMBL" id="JACHOV010000005">
    <property type="protein sequence ID" value="MBB4641219.1"/>
    <property type="molecule type" value="Genomic_DNA"/>
</dbReference>
<proteinExistence type="predicted"/>
<sequence>MDDYALIQNAIEGGRLIQARAMLANRRMIEGATTSTAFEIAHAELALAEHRDAQALGAFADMDQRGISDCRVHAGFGTALLRQQRPAEALAHLKSATQSCPDNWRNWNALGVALDLSGNWQESAKVFETAFQLTDDKAAVMNNFGFSLLLQKRFIEAMRMFEQASRMEPANVRYANNADIARTMAGQPLATSNAEDPDDQARRLNNAGYASLLAGRREEATAYFSRSLHASDSFYQRASANLSAVRGE</sequence>